<dbReference type="Pfam" id="PF00753">
    <property type="entry name" value="Lactamase_B"/>
    <property type="match status" value="1"/>
</dbReference>
<organism evidence="8 9">
    <name type="scientific">Candidatus Nealsonbacteria bacterium RBG_13_37_56</name>
    <dbReference type="NCBI Taxonomy" id="1801661"/>
    <lineage>
        <taxon>Bacteria</taxon>
        <taxon>Candidatus Nealsoniibacteriota</taxon>
    </lineage>
</organism>
<comment type="caution">
    <text evidence="8">The sequence shown here is derived from an EMBL/GenBank/DDBJ whole genome shotgun (WGS) entry which is preliminary data.</text>
</comment>
<dbReference type="Gene3D" id="3.60.15.10">
    <property type="entry name" value="Ribonuclease Z/Hydroxyacylglutathione hydrolase-like"/>
    <property type="match status" value="1"/>
</dbReference>
<gene>
    <name evidence="8" type="ORF">A2V72_00590</name>
</gene>
<evidence type="ECO:0000313" key="8">
    <source>
        <dbReference type="EMBL" id="OGZ17978.1"/>
    </source>
</evidence>
<evidence type="ECO:0000256" key="4">
    <source>
        <dbReference type="ARBA" id="ARBA00032988"/>
    </source>
</evidence>
<evidence type="ECO:0000313" key="9">
    <source>
        <dbReference type="Proteomes" id="UP000178893"/>
    </source>
</evidence>
<dbReference type="InterPro" id="IPR036866">
    <property type="entry name" value="RibonucZ/Hydroxyglut_hydro"/>
</dbReference>
<proteinExistence type="predicted"/>
<comment type="subunit">
    <text evidence="2">Homodimer.</text>
</comment>
<evidence type="ECO:0000256" key="6">
    <source>
        <dbReference type="ARBA" id="ARBA00045869"/>
    </source>
</evidence>
<dbReference type="PANTHER" id="PTHR23200">
    <property type="entry name" value="METALLO-BETA-LACTAMASE DOMAIN-CONTAINING PROTEIN 1"/>
    <property type="match status" value="1"/>
</dbReference>
<dbReference type="InterPro" id="IPR001279">
    <property type="entry name" value="Metallo-B-lactamas"/>
</dbReference>
<evidence type="ECO:0000259" key="7">
    <source>
        <dbReference type="SMART" id="SM00849"/>
    </source>
</evidence>
<accession>A0A1G2DYI6</accession>
<dbReference type="Proteomes" id="UP000178893">
    <property type="component" value="Unassembled WGS sequence"/>
</dbReference>
<comment type="function">
    <text evidence="6">Endoribonuclease that catalyzes the hydrolysis of histone-coding pre-mRNA 3'-end. Involved in histone pre-mRNA processing during the S-phase of the cell cycle, which is required for entering/progressing through S-phase. Cleaves histone pre-mRNA at a major and a minor cleavage site after the 5'-ACCCA-3' and the 5'-ACCCACA-3' sequence, respectively, and located downstream of the stem-loop. May require the presence of the HDE element located at the histone pre-RNA 3'-end to avoid non-specific cleavage.</text>
</comment>
<dbReference type="GO" id="GO:0005829">
    <property type="term" value="C:cytosol"/>
    <property type="evidence" value="ECO:0007669"/>
    <property type="project" value="UniProtKB-SubCell"/>
</dbReference>
<dbReference type="SMART" id="SM00849">
    <property type="entry name" value="Lactamase_B"/>
    <property type="match status" value="1"/>
</dbReference>
<dbReference type="EMBL" id="MHLW01000021">
    <property type="protein sequence ID" value="OGZ17978.1"/>
    <property type="molecule type" value="Genomic_DNA"/>
</dbReference>
<comment type="catalytic activity">
    <reaction evidence="5">
        <text>a ribonucleotidyl-ribonucleotide-RNA + H2O = a 3'-end ribonucleotide-RNA + a 5'-end 5'-phospho-ribonucleoside-RNA + H(+)</text>
        <dbReference type="Rhea" id="RHEA:68096"/>
        <dbReference type="Rhea" id="RHEA-COMP:15179"/>
        <dbReference type="Rhea" id="RHEA-COMP:17355"/>
        <dbReference type="Rhea" id="RHEA-COMP:17428"/>
        <dbReference type="ChEBI" id="CHEBI:15377"/>
        <dbReference type="ChEBI" id="CHEBI:15378"/>
        <dbReference type="ChEBI" id="CHEBI:74896"/>
        <dbReference type="ChEBI" id="CHEBI:138282"/>
        <dbReference type="ChEBI" id="CHEBI:173118"/>
    </reaction>
    <physiologicalReaction direction="left-to-right" evidence="5">
        <dbReference type="Rhea" id="RHEA:68097"/>
    </physiologicalReaction>
</comment>
<dbReference type="SUPFAM" id="SSF56281">
    <property type="entry name" value="Metallo-hydrolase/oxidoreductase"/>
    <property type="match status" value="1"/>
</dbReference>
<feature type="domain" description="Metallo-beta-lactamase" evidence="7">
    <location>
        <begin position="25"/>
        <end position="179"/>
    </location>
</feature>
<name>A0A1G2DYI6_9BACT</name>
<sequence length="187" mass="21202">MAEVKILIQGFTNADTQDTGEEKTCPTITLIKNKDLNIVVDPGVLETQQVLIDKLKEEGLNIDDIDIVCITHSHIDHYRNIGMFSKAKTLEFFGLWQGQSVDDWQEQFTDDIRIIKTPGHNYDTLTLLVKTKQGIVAVCGDVFWKEGLPKEDPYATNPEELEQSRQKILSLADYIIPGHGPMYKVKK</sequence>
<dbReference type="InterPro" id="IPR039344">
    <property type="entry name" value="MBLAC1"/>
</dbReference>
<dbReference type="AlphaFoldDB" id="A0A1G2DYI6"/>
<evidence type="ECO:0000256" key="2">
    <source>
        <dbReference type="ARBA" id="ARBA00011738"/>
    </source>
</evidence>
<dbReference type="PANTHER" id="PTHR23200:SF48">
    <property type="entry name" value="METALLO-BETA-LACTAMASE DOMAIN-CONTAINING PROTEIN 1"/>
    <property type="match status" value="1"/>
</dbReference>
<evidence type="ECO:0000256" key="3">
    <source>
        <dbReference type="ARBA" id="ARBA00014856"/>
    </source>
</evidence>
<evidence type="ECO:0000256" key="5">
    <source>
        <dbReference type="ARBA" id="ARBA00044690"/>
    </source>
</evidence>
<protein>
    <recommendedName>
        <fullName evidence="3">Metallo-beta-lactamase domain-containing protein 1</fullName>
    </recommendedName>
    <alternativeName>
        <fullName evidence="4">Endoribonuclease MBLAC1</fullName>
    </alternativeName>
</protein>
<comment type="subcellular location">
    <subcellularLocation>
        <location evidence="1">Cytoplasm</location>
        <location evidence="1">Cytosol</location>
    </subcellularLocation>
</comment>
<reference evidence="8 9" key="1">
    <citation type="journal article" date="2016" name="Nat. Commun.">
        <title>Thousands of microbial genomes shed light on interconnected biogeochemical processes in an aquifer system.</title>
        <authorList>
            <person name="Anantharaman K."/>
            <person name="Brown C.T."/>
            <person name="Hug L.A."/>
            <person name="Sharon I."/>
            <person name="Castelle C.J."/>
            <person name="Probst A.J."/>
            <person name="Thomas B.C."/>
            <person name="Singh A."/>
            <person name="Wilkins M.J."/>
            <person name="Karaoz U."/>
            <person name="Brodie E.L."/>
            <person name="Williams K.H."/>
            <person name="Hubbard S.S."/>
            <person name="Banfield J.F."/>
        </authorList>
    </citation>
    <scope>NUCLEOTIDE SEQUENCE [LARGE SCALE GENOMIC DNA]</scope>
</reference>
<evidence type="ECO:0000256" key="1">
    <source>
        <dbReference type="ARBA" id="ARBA00004514"/>
    </source>
</evidence>
<dbReference type="CDD" id="cd07711">
    <property type="entry name" value="MBLAC1-like_MBL-fold"/>
    <property type="match status" value="1"/>
</dbReference>